<reference evidence="5" key="1">
    <citation type="journal article" date="2019" name="Int. J. Syst. Evol. Microbiol.">
        <title>The Global Catalogue of Microorganisms (GCM) 10K type strain sequencing project: providing services to taxonomists for standard genome sequencing and annotation.</title>
        <authorList>
            <consortium name="The Broad Institute Genomics Platform"/>
            <consortium name="The Broad Institute Genome Sequencing Center for Infectious Disease"/>
            <person name="Wu L."/>
            <person name="Ma J."/>
        </authorList>
    </citation>
    <scope>NUCLEOTIDE SEQUENCE [LARGE SCALE GENOMIC DNA]</scope>
    <source>
        <strain evidence="5">KCTC 19812</strain>
    </source>
</reference>
<evidence type="ECO:0000256" key="1">
    <source>
        <dbReference type="ARBA" id="ARBA00008558"/>
    </source>
</evidence>
<feature type="chain" id="PRO_5046204722" evidence="3">
    <location>
        <begin position="28"/>
        <end position="494"/>
    </location>
</feature>
<dbReference type="InterPro" id="IPR008928">
    <property type="entry name" value="6-hairpin_glycosidase_sf"/>
</dbReference>
<evidence type="ECO:0000313" key="4">
    <source>
        <dbReference type="EMBL" id="MFD2201246.1"/>
    </source>
</evidence>
<protein>
    <submittedName>
        <fullName evidence="4">AGE family epimerase/isomerase</fullName>
    </submittedName>
</protein>
<gene>
    <name evidence="4" type="ORF">ACFSKV_06695</name>
</gene>
<feature type="signal peptide" evidence="3">
    <location>
        <begin position="1"/>
        <end position="27"/>
    </location>
</feature>
<dbReference type="Gene3D" id="1.50.10.10">
    <property type="match status" value="1"/>
</dbReference>
<evidence type="ECO:0000256" key="3">
    <source>
        <dbReference type="SAM" id="SignalP"/>
    </source>
</evidence>
<keyword evidence="5" id="KW-1185">Reference proteome</keyword>
<comment type="similarity">
    <text evidence="1">Belongs to the N-acylglucosamine 2-epimerase family.</text>
</comment>
<sequence length="494" mass="57002">MKIDGSFMFLGKMLLFSLIFCCLSCQNSSTNEIENQEFLAPEYWKNQVLQDVIPYWTRSIVDSANNSFYTTLDENWQANSDSVRFPSMIARHLFSYASAYLLSGEEEHLVMADKLYDYLIRYSWDGEYGGWFNSLNPDGLPLDVNKSTFVQVYVITGLAMYYFVTKDDEVYDFIQSSNSILEEKVWDSSKGGYFDNLNRDWSLQNNVKSFSSQLAPVSGYLNYLYLATRDVQYLHQMERILDTCLENMLDNENGWILESFDQDWNYMVQRTDENEINVGHNIELAWMLVRAYLLNGNAEYLSSAKALSDSSHRYGFNDKSGIWYGGIGNTNPEKQSDFTYWWIQAYGLMFDLCLTSLSEKEPYVQSFLKGADFWENYFMDRVKGDSHLAVSETGEVKMGVKANQFKASYHNVEHGMLNYLYLSAWVNPQPVTLYFRIKNSPEGEILYPLPIESMDYTIKEVKINGKAFAFQMGPENGISLPQINASKVSVEIGF</sequence>
<dbReference type="PANTHER" id="PTHR15108">
    <property type="entry name" value="N-ACYLGLUCOSAMINE-2-EPIMERASE"/>
    <property type="match status" value="1"/>
</dbReference>
<evidence type="ECO:0000313" key="5">
    <source>
        <dbReference type="Proteomes" id="UP001597414"/>
    </source>
</evidence>
<dbReference type="InterPro" id="IPR012341">
    <property type="entry name" value="6hp_glycosidase-like_sf"/>
</dbReference>
<name>A0ABW5B7U0_9BACT</name>
<dbReference type="Pfam" id="PF07221">
    <property type="entry name" value="GlcNAc_2-epim"/>
    <property type="match status" value="1"/>
</dbReference>
<evidence type="ECO:0000256" key="2">
    <source>
        <dbReference type="ARBA" id="ARBA00023235"/>
    </source>
</evidence>
<dbReference type="RefSeq" id="WP_380801163.1">
    <property type="nucleotide sequence ID" value="NZ_JBHUIV010000010.1"/>
</dbReference>
<dbReference type="InterPro" id="IPR010819">
    <property type="entry name" value="AGE/CE"/>
</dbReference>
<dbReference type="EMBL" id="JBHUIV010000010">
    <property type="protein sequence ID" value="MFD2201246.1"/>
    <property type="molecule type" value="Genomic_DNA"/>
</dbReference>
<proteinExistence type="inferred from homology"/>
<accession>A0ABW5B7U0</accession>
<dbReference type="Proteomes" id="UP001597414">
    <property type="component" value="Unassembled WGS sequence"/>
</dbReference>
<keyword evidence="2" id="KW-0413">Isomerase</keyword>
<keyword evidence="3" id="KW-0732">Signal</keyword>
<organism evidence="4 5">
    <name type="scientific">Shivajiella indica</name>
    <dbReference type="NCBI Taxonomy" id="872115"/>
    <lineage>
        <taxon>Bacteria</taxon>
        <taxon>Pseudomonadati</taxon>
        <taxon>Bacteroidota</taxon>
        <taxon>Cytophagia</taxon>
        <taxon>Cytophagales</taxon>
        <taxon>Cyclobacteriaceae</taxon>
        <taxon>Shivajiella</taxon>
    </lineage>
</organism>
<comment type="caution">
    <text evidence="4">The sequence shown here is derived from an EMBL/GenBank/DDBJ whole genome shotgun (WGS) entry which is preliminary data.</text>
</comment>
<dbReference type="SUPFAM" id="SSF48208">
    <property type="entry name" value="Six-hairpin glycosidases"/>
    <property type="match status" value="1"/>
</dbReference>